<accession>A0AAW2T1H4</accession>
<keyword evidence="1" id="KW-0812">Transmembrane</keyword>
<feature type="transmembrane region" description="Helical" evidence="1">
    <location>
        <begin position="15"/>
        <end position="38"/>
    </location>
</feature>
<reference evidence="2" key="1">
    <citation type="submission" date="2020-06" db="EMBL/GenBank/DDBJ databases">
        <authorList>
            <person name="Li T."/>
            <person name="Hu X."/>
            <person name="Zhang T."/>
            <person name="Song X."/>
            <person name="Zhang H."/>
            <person name="Dai N."/>
            <person name="Sheng W."/>
            <person name="Hou X."/>
            <person name="Wei L."/>
        </authorList>
    </citation>
    <scope>NUCLEOTIDE SEQUENCE</scope>
    <source>
        <strain evidence="2">G02</strain>
        <tissue evidence="2">Leaf</tissue>
    </source>
</reference>
<gene>
    <name evidence="2" type="ORF">Sradi_2180000</name>
</gene>
<protein>
    <submittedName>
        <fullName evidence="2">Uncharacterized protein</fullName>
    </submittedName>
</protein>
<keyword evidence="1" id="KW-0472">Membrane</keyword>
<name>A0AAW2T1H4_SESRA</name>
<dbReference type="AlphaFoldDB" id="A0AAW2T1H4"/>
<reference evidence="2" key="2">
    <citation type="journal article" date="2024" name="Plant">
        <title>Genomic evolution and insights into agronomic trait innovations of Sesamum species.</title>
        <authorList>
            <person name="Miao H."/>
            <person name="Wang L."/>
            <person name="Qu L."/>
            <person name="Liu H."/>
            <person name="Sun Y."/>
            <person name="Le M."/>
            <person name="Wang Q."/>
            <person name="Wei S."/>
            <person name="Zheng Y."/>
            <person name="Lin W."/>
            <person name="Duan Y."/>
            <person name="Cao H."/>
            <person name="Xiong S."/>
            <person name="Wang X."/>
            <person name="Wei L."/>
            <person name="Li C."/>
            <person name="Ma Q."/>
            <person name="Ju M."/>
            <person name="Zhao R."/>
            <person name="Li G."/>
            <person name="Mu C."/>
            <person name="Tian Q."/>
            <person name="Mei H."/>
            <person name="Zhang T."/>
            <person name="Gao T."/>
            <person name="Zhang H."/>
        </authorList>
    </citation>
    <scope>NUCLEOTIDE SEQUENCE</scope>
    <source>
        <strain evidence="2">G02</strain>
    </source>
</reference>
<proteinExistence type="predicted"/>
<keyword evidence="1" id="KW-1133">Transmembrane helix</keyword>
<evidence type="ECO:0000256" key="1">
    <source>
        <dbReference type="SAM" id="Phobius"/>
    </source>
</evidence>
<comment type="caution">
    <text evidence="2">The sequence shown here is derived from an EMBL/GenBank/DDBJ whole genome shotgun (WGS) entry which is preliminary data.</text>
</comment>
<sequence>MENRDGSFFPDMGCINASILLIIGASTLIVIRIFYIIYRSSKPLYSTPPGPLSTLIVLGSDSVQWTWNLYTTLCNCVLFQAEEQISSGQLCRSSHVVTPFFALSVRVLQVANSQYWTFDGMQVTNQLAVYSLDETRRMTIWK</sequence>
<dbReference type="EMBL" id="JACGWJ010000009">
    <property type="protein sequence ID" value="KAL0398367.1"/>
    <property type="molecule type" value="Genomic_DNA"/>
</dbReference>
<evidence type="ECO:0000313" key="2">
    <source>
        <dbReference type="EMBL" id="KAL0398367.1"/>
    </source>
</evidence>
<organism evidence="2">
    <name type="scientific">Sesamum radiatum</name>
    <name type="common">Black benniseed</name>
    <dbReference type="NCBI Taxonomy" id="300843"/>
    <lineage>
        <taxon>Eukaryota</taxon>
        <taxon>Viridiplantae</taxon>
        <taxon>Streptophyta</taxon>
        <taxon>Embryophyta</taxon>
        <taxon>Tracheophyta</taxon>
        <taxon>Spermatophyta</taxon>
        <taxon>Magnoliopsida</taxon>
        <taxon>eudicotyledons</taxon>
        <taxon>Gunneridae</taxon>
        <taxon>Pentapetalae</taxon>
        <taxon>asterids</taxon>
        <taxon>lamiids</taxon>
        <taxon>Lamiales</taxon>
        <taxon>Pedaliaceae</taxon>
        <taxon>Sesamum</taxon>
    </lineage>
</organism>